<dbReference type="Pfam" id="PF01645">
    <property type="entry name" value="Glu_synthase"/>
    <property type="match status" value="1"/>
</dbReference>
<dbReference type="CDD" id="cd02808">
    <property type="entry name" value="GltS_FMN"/>
    <property type="match status" value="1"/>
</dbReference>
<proteinExistence type="inferred from homology"/>
<name>A0AAJ0UJH6_HALSE</name>
<dbReference type="GO" id="GO:0015930">
    <property type="term" value="F:glutamate synthase activity"/>
    <property type="evidence" value="ECO:0007669"/>
    <property type="project" value="InterPro"/>
</dbReference>
<evidence type="ECO:0000256" key="1">
    <source>
        <dbReference type="ARBA" id="ARBA00009716"/>
    </source>
</evidence>
<comment type="caution">
    <text evidence="6">The sequence shown here is derived from an EMBL/GenBank/DDBJ whole genome shotgun (WGS) entry which is preliminary data.</text>
</comment>
<accession>A0AAJ0UJH6</accession>
<reference evidence="6" key="1">
    <citation type="submission" date="2017-05" db="EMBL/GenBank/DDBJ databases">
        <authorList>
            <person name="Imhoff J.F."/>
            <person name="Rahn T."/>
            <person name="Kuenzel S."/>
            <person name="Neulinger S.C."/>
        </authorList>
    </citation>
    <scope>NUCLEOTIDE SEQUENCE</scope>
    <source>
        <strain evidence="6">DSM 4395</strain>
    </source>
</reference>
<dbReference type="Proteomes" id="UP001296967">
    <property type="component" value="Unassembled WGS sequence"/>
</dbReference>
<dbReference type="SUPFAM" id="SSF51395">
    <property type="entry name" value="FMN-linked oxidoreductases"/>
    <property type="match status" value="1"/>
</dbReference>
<dbReference type="InterPro" id="IPR024188">
    <property type="entry name" value="GltB"/>
</dbReference>
<keyword evidence="7" id="KW-1185">Reference proteome</keyword>
<organism evidence="6 7">
    <name type="scientific">Halochromatium salexigens</name>
    <name type="common">Chromatium salexigens</name>
    <dbReference type="NCBI Taxonomy" id="49447"/>
    <lineage>
        <taxon>Bacteria</taxon>
        <taxon>Pseudomonadati</taxon>
        <taxon>Pseudomonadota</taxon>
        <taxon>Gammaproteobacteria</taxon>
        <taxon>Chromatiales</taxon>
        <taxon>Chromatiaceae</taxon>
        <taxon>Halochromatium</taxon>
    </lineage>
</organism>
<dbReference type="PANTHER" id="PTHR43819:SF1">
    <property type="entry name" value="ARCHAEAL-TYPE GLUTAMATE SYNTHASE [NADPH]"/>
    <property type="match status" value="1"/>
</dbReference>
<comment type="similarity">
    <text evidence="1 2">Belongs to the glutamate synthase family.</text>
</comment>
<evidence type="ECO:0000256" key="3">
    <source>
        <dbReference type="SAM" id="MobiDB-lite"/>
    </source>
</evidence>
<dbReference type="InterPro" id="IPR002932">
    <property type="entry name" value="Glu_synthdom"/>
</dbReference>
<evidence type="ECO:0000256" key="2">
    <source>
        <dbReference type="PIRNR" id="PIRNR006429"/>
    </source>
</evidence>
<sequence>MLTLFDSTQDVLLTSLQLMSALFIFVIGLAALWAVYAYLVDSTQKSQAIRRNYPVIGRFRYLFERLGEFFRQYFFAMDREELPFNRAQRNWVYRAAKDVDNTVAFGSTRNLTVPGQVIFVNCPFPTLGEDAVPSEPITIGPFARQPYTTAGLFHISGMSYGAISKPALEALGKGAAQAGCWLNTGEGGLSPYHLESGADLVFQIGTAKYGVRDAAGNLSDERLQAVAAHPQVRMFEIKLSQGAKPGKGGILPAAKITPEIAEIRGIPVGVDSISPNRHPDVGTTAELLDLIERVRRVTGKPVGFKVVLGAYGWLDELLGMVHARGAASAPDFITVDAADGGTGAAPMPLMDDMGLPLRVSLPMLVDKLNEYGLRERIRVIASGKLITPADVAWALCIGADFITSARGFMFALGCIQALQCNKNTCPTGITTHQRKFQRGLHAPTKAVRVAAYVQNLSKEVGIIAHSCGVRSPRELRRFHAHLVQADGRTIGLDQFYPESERAVVAALSAPRAPMAVGQASERRPQSSPLVGIRFSSVPSEPVGPVREPSQRDLIIQPATGDIIP</sequence>
<evidence type="ECO:0000313" key="7">
    <source>
        <dbReference type="Proteomes" id="UP001296967"/>
    </source>
</evidence>
<dbReference type="Gene3D" id="3.20.20.70">
    <property type="entry name" value="Aldolase class I"/>
    <property type="match status" value="1"/>
</dbReference>
<evidence type="ECO:0000256" key="4">
    <source>
        <dbReference type="SAM" id="Phobius"/>
    </source>
</evidence>
<dbReference type="GO" id="GO:0006537">
    <property type="term" value="P:glutamate biosynthetic process"/>
    <property type="evidence" value="ECO:0007669"/>
    <property type="project" value="InterPro"/>
</dbReference>
<keyword evidence="4" id="KW-0472">Membrane</keyword>
<evidence type="ECO:0000313" key="6">
    <source>
        <dbReference type="EMBL" id="MBK5932346.1"/>
    </source>
</evidence>
<dbReference type="PANTHER" id="PTHR43819">
    <property type="entry name" value="ARCHAEAL-TYPE GLUTAMATE SYNTHASE [NADPH]"/>
    <property type="match status" value="1"/>
</dbReference>
<evidence type="ECO:0000259" key="5">
    <source>
        <dbReference type="Pfam" id="PF01645"/>
    </source>
</evidence>
<keyword evidence="4" id="KW-0812">Transmembrane</keyword>
<keyword evidence="4" id="KW-1133">Transmembrane helix</keyword>
<feature type="region of interest" description="Disordered" evidence="3">
    <location>
        <begin position="515"/>
        <end position="550"/>
    </location>
</feature>
<gene>
    <name evidence="6" type="ORF">CCR82_17885</name>
</gene>
<reference evidence="6" key="2">
    <citation type="journal article" date="2020" name="Microorganisms">
        <title>Osmotic Adaptation and Compatible Solute Biosynthesis of Phototrophic Bacteria as Revealed from Genome Analyses.</title>
        <authorList>
            <person name="Imhoff J.F."/>
            <person name="Rahn T."/>
            <person name="Kunzel S."/>
            <person name="Keller A."/>
            <person name="Neulinger S.C."/>
        </authorList>
    </citation>
    <scope>NUCLEOTIDE SEQUENCE</scope>
    <source>
        <strain evidence="6">DSM 4395</strain>
    </source>
</reference>
<dbReference type="PIRSF" id="PIRSF006429">
    <property type="entry name" value="GOGAT_lg_2"/>
    <property type="match status" value="1"/>
</dbReference>
<dbReference type="InterPro" id="IPR013785">
    <property type="entry name" value="Aldolase_TIM"/>
</dbReference>
<feature type="transmembrane region" description="Helical" evidence="4">
    <location>
        <begin position="20"/>
        <end position="40"/>
    </location>
</feature>
<feature type="domain" description="Glutamate synthase" evidence="5">
    <location>
        <begin position="150"/>
        <end position="469"/>
    </location>
</feature>
<dbReference type="AlphaFoldDB" id="A0AAJ0UJH6"/>
<dbReference type="EMBL" id="NHSF01000094">
    <property type="protein sequence ID" value="MBK5932346.1"/>
    <property type="molecule type" value="Genomic_DNA"/>
</dbReference>
<protein>
    <submittedName>
        <fullName evidence="6">FMN-binding glutamate synthase family protein</fullName>
    </submittedName>
</protein>
<dbReference type="RefSeq" id="WP_201247196.1">
    <property type="nucleotide sequence ID" value="NZ_NHSF01000094.1"/>
</dbReference>